<comment type="caution">
    <text evidence="2">The sequence shown here is derived from an EMBL/GenBank/DDBJ whole genome shotgun (WGS) entry which is preliminary data.</text>
</comment>
<accession>A0ABS5FUU4</accession>
<proteinExistence type="predicted"/>
<evidence type="ECO:0000313" key="2">
    <source>
        <dbReference type="EMBL" id="MBR0800567.1"/>
    </source>
</evidence>
<keyword evidence="1" id="KW-0472">Membrane</keyword>
<dbReference type="EMBL" id="JAFCJH010000057">
    <property type="protein sequence ID" value="MBR0800567.1"/>
    <property type="molecule type" value="Genomic_DNA"/>
</dbReference>
<keyword evidence="1" id="KW-0812">Transmembrane</keyword>
<keyword evidence="1" id="KW-1133">Transmembrane helix</keyword>
<keyword evidence="3" id="KW-1185">Reference proteome</keyword>
<name>A0ABS5FUU4_9BRAD</name>
<dbReference type="Proteomes" id="UP001315278">
    <property type="component" value="Unassembled WGS sequence"/>
</dbReference>
<organism evidence="2 3">
    <name type="scientific">Bradyrhizobium jicamae</name>
    <dbReference type="NCBI Taxonomy" id="280332"/>
    <lineage>
        <taxon>Bacteria</taxon>
        <taxon>Pseudomonadati</taxon>
        <taxon>Pseudomonadota</taxon>
        <taxon>Alphaproteobacteria</taxon>
        <taxon>Hyphomicrobiales</taxon>
        <taxon>Nitrobacteraceae</taxon>
        <taxon>Bradyrhizobium</taxon>
    </lineage>
</organism>
<evidence type="ECO:0008006" key="4">
    <source>
        <dbReference type="Google" id="ProtNLM"/>
    </source>
</evidence>
<gene>
    <name evidence="2" type="ORF">JQ615_34910</name>
</gene>
<evidence type="ECO:0000313" key="3">
    <source>
        <dbReference type="Proteomes" id="UP001315278"/>
    </source>
</evidence>
<sequence>MQQRPEEGGGPVVSYAYKASLIGSAHAFELTDAGLSWRIAGQSGVWSYTEISAVKLSYRPVSMQQQRFRADVDNVKGGRIAILSTTWQTATLMAPQGQLYRDFIVELHRRMRAAGSNAVLTAGLGPKTYTAALALLAVLAVSMAGLLLRALLTAEWTGALFLVGFAALFAWQVGGFVTRNRPRRYSFDGLPDALLPRAGRNQAQ</sequence>
<evidence type="ECO:0000256" key="1">
    <source>
        <dbReference type="SAM" id="Phobius"/>
    </source>
</evidence>
<protein>
    <recommendedName>
        <fullName evidence="4">Bll5862 protein</fullName>
    </recommendedName>
</protein>
<reference evidence="3" key="1">
    <citation type="journal article" date="2021" name="ISME J.">
        <title>Evolutionary origin and ecological implication of a unique nif island in free-living Bradyrhizobium lineages.</title>
        <authorList>
            <person name="Tao J."/>
        </authorList>
    </citation>
    <scope>NUCLEOTIDE SEQUENCE [LARGE SCALE GENOMIC DNA]</scope>
    <source>
        <strain evidence="3">SZCCT0434</strain>
    </source>
</reference>
<feature type="transmembrane region" description="Helical" evidence="1">
    <location>
        <begin position="158"/>
        <end position="177"/>
    </location>
</feature>